<dbReference type="GO" id="GO:0015035">
    <property type="term" value="F:protein-disulfide reductase activity"/>
    <property type="evidence" value="ECO:0007669"/>
    <property type="project" value="InterPro"/>
</dbReference>
<accession>A0A0D6P858</accession>
<reference evidence="1 2" key="1">
    <citation type="submission" date="2012-11" db="EMBL/GenBank/DDBJ databases">
        <title>Whole genome sequence of Acidisphaera rubrifaciens HS-AP3.</title>
        <authorList>
            <person name="Azuma Y."/>
            <person name="Higashiura N."/>
            <person name="Hirakawa H."/>
            <person name="Matsushita K."/>
        </authorList>
    </citation>
    <scope>NUCLEOTIDE SEQUENCE [LARGE SCALE GENOMIC DNA]</scope>
    <source>
        <strain evidence="1 2">HS-AP3</strain>
    </source>
</reference>
<dbReference type="Proteomes" id="UP000032680">
    <property type="component" value="Unassembled WGS sequence"/>
</dbReference>
<comment type="caution">
    <text evidence="1">The sequence shown here is derived from an EMBL/GenBank/DDBJ whole genome shotgun (WGS) entry which is preliminary data.</text>
</comment>
<protein>
    <submittedName>
        <fullName evidence="1">Uncharacterized protein</fullName>
    </submittedName>
</protein>
<name>A0A0D6P858_9PROT</name>
<proteinExistence type="predicted"/>
<sequence>MDVCDAAARLPDGLDRRAALARFHVMAPSGAMLSGAAAFVEVWRTLPRWRWLARLASLPLALPLLEGAYRLFLNARPLLVRVFIVLTRRATPAGKAGHDPT</sequence>
<gene>
    <name evidence="1" type="ORF">Asru_0358_01</name>
</gene>
<dbReference type="Pfam" id="PF04134">
    <property type="entry name" value="DCC1-like"/>
    <property type="match status" value="1"/>
</dbReference>
<dbReference type="EMBL" id="BANB01000358">
    <property type="protein sequence ID" value="GAN77526.1"/>
    <property type="molecule type" value="Genomic_DNA"/>
</dbReference>
<dbReference type="AlphaFoldDB" id="A0A0D6P858"/>
<evidence type="ECO:0000313" key="2">
    <source>
        <dbReference type="Proteomes" id="UP000032680"/>
    </source>
</evidence>
<keyword evidence="2" id="KW-1185">Reference proteome</keyword>
<dbReference type="InterPro" id="IPR007263">
    <property type="entry name" value="DCC1-like"/>
</dbReference>
<organism evidence="1 2">
    <name type="scientific">Acidisphaera rubrifaciens HS-AP3</name>
    <dbReference type="NCBI Taxonomy" id="1231350"/>
    <lineage>
        <taxon>Bacteria</taxon>
        <taxon>Pseudomonadati</taxon>
        <taxon>Pseudomonadota</taxon>
        <taxon>Alphaproteobacteria</taxon>
        <taxon>Acetobacterales</taxon>
        <taxon>Acetobacteraceae</taxon>
        <taxon>Acidisphaera</taxon>
    </lineage>
</organism>
<evidence type="ECO:0000313" key="1">
    <source>
        <dbReference type="EMBL" id="GAN77526.1"/>
    </source>
</evidence>